<dbReference type="Gene3D" id="3.40.50.1460">
    <property type="match status" value="1"/>
</dbReference>
<dbReference type="Gene3D" id="2.60.40.4070">
    <property type="match status" value="1"/>
</dbReference>
<evidence type="ECO:0000259" key="2">
    <source>
        <dbReference type="Pfam" id="PF00656"/>
    </source>
</evidence>
<feature type="domain" description="Peptidase C14 caspase" evidence="2">
    <location>
        <begin position="36"/>
        <end position="222"/>
    </location>
</feature>
<keyword evidence="1" id="KW-0732">Signal</keyword>
<sequence length="507" mass="55571">MKKLFDRLARCVLAPLLALVCLHGAQALSETEGHCRALLIACDEFLSAADTESIAHNNLLTMQQVLARDVRGYEIYRQDGMTNSVDALRAAVRWAFADATEEDVSLLYISTHGEFVSNINNPEGVLLLSDGALEERVSAQQLQAILDEVPGVKVLIVDACHSGALIGKGISPATGSERVVSGFRSDDYRVLTSSGGSELSWYWLARLETAPPGSSYFTTALGQGAGIGGEAAADANRDGTITLTEMYEYLWYSQASSTVQTWPQDSDFPLLMYDVDAEEAAEPDELTGIVFHDVGLNPQTAEATLSFTVSRAARVAYRLTYWQDGQWAWSEAVTLLDRSEWDGEGTPEGWMAEGRKEITLALAEYLPEDWTYAMLHLMTLGDGTQESRSAIFASRVLYAVREGDPQLSVETAQRWERAYQPELEIFVGHALPVRLSVIIRDEAGETVRRLCVSSPTRPQGLTPEGSLLYWNGLLHDGTPAPAGRYQVVAVAGTGQERYEAETWVSVE</sequence>
<name>A0A9D0YYB5_9FIRM</name>
<feature type="chain" id="PRO_5038602354" evidence="1">
    <location>
        <begin position="28"/>
        <end position="507"/>
    </location>
</feature>
<dbReference type="AlphaFoldDB" id="A0A9D0YYB5"/>
<dbReference type="InterPro" id="IPR018247">
    <property type="entry name" value="EF_Hand_1_Ca_BS"/>
</dbReference>
<proteinExistence type="predicted"/>
<evidence type="ECO:0000313" key="3">
    <source>
        <dbReference type="EMBL" id="HIQ63984.1"/>
    </source>
</evidence>
<dbReference type="GO" id="GO:0006508">
    <property type="term" value="P:proteolysis"/>
    <property type="evidence" value="ECO:0007669"/>
    <property type="project" value="InterPro"/>
</dbReference>
<evidence type="ECO:0000313" key="4">
    <source>
        <dbReference type="Proteomes" id="UP000886819"/>
    </source>
</evidence>
<protein>
    <submittedName>
        <fullName evidence="3">Caspase family protein</fullName>
    </submittedName>
</protein>
<dbReference type="PROSITE" id="PS00018">
    <property type="entry name" value="EF_HAND_1"/>
    <property type="match status" value="1"/>
</dbReference>
<reference evidence="3" key="1">
    <citation type="submission" date="2020-10" db="EMBL/GenBank/DDBJ databases">
        <authorList>
            <person name="Gilroy R."/>
        </authorList>
    </citation>
    <scope>NUCLEOTIDE SEQUENCE</scope>
    <source>
        <strain evidence="3">ChiHile30-977</strain>
    </source>
</reference>
<dbReference type="InterPro" id="IPR011600">
    <property type="entry name" value="Pept_C14_caspase"/>
</dbReference>
<dbReference type="GO" id="GO:0004197">
    <property type="term" value="F:cysteine-type endopeptidase activity"/>
    <property type="evidence" value="ECO:0007669"/>
    <property type="project" value="InterPro"/>
</dbReference>
<organism evidence="3 4">
    <name type="scientific">Candidatus Avichristensenella intestinipullorum</name>
    <dbReference type="NCBI Taxonomy" id="2840693"/>
    <lineage>
        <taxon>Bacteria</taxon>
        <taxon>Bacillati</taxon>
        <taxon>Bacillota</taxon>
        <taxon>Clostridia</taxon>
        <taxon>Candidatus Avichristensenella</taxon>
    </lineage>
</organism>
<dbReference type="SUPFAM" id="SSF52129">
    <property type="entry name" value="Caspase-like"/>
    <property type="match status" value="1"/>
</dbReference>
<dbReference type="EMBL" id="DVFI01000144">
    <property type="protein sequence ID" value="HIQ63984.1"/>
    <property type="molecule type" value="Genomic_DNA"/>
</dbReference>
<gene>
    <name evidence="3" type="ORF">IAA66_10470</name>
</gene>
<reference evidence="3" key="2">
    <citation type="journal article" date="2021" name="PeerJ">
        <title>Extensive microbial diversity within the chicken gut microbiome revealed by metagenomics and culture.</title>
        <authorList>
            <person name="Gilroy R."/>
            <person name="Ravi A."/>
            <person name="Getino M."/>
            <person name="Pursley I."/>
            <person name="Horton D.L."/>
            <person name="Alikhan N.F."/>
            <person name="Baker D."/>
            <person name="Gharbi K."/>
            <person name="Hall N."/>
            <person name="Watson M."/>
            <person name="Adriaenssens E.M."/>
            <person name="Foster-Nyarko E."/>
            <person name="Jarju S."/>
            <person name="Secka A."/>
            <person name="Antonio M."/>
            <person name="Oren A."/>
            <person name="Chaudhuri R.R."/>
            <person name="La Ragione R."/>
            <person name="Hildebrand F."/>
            <person name="Pallen M.J."/>
        </authorList>
    </citation>
    <scope>NUCLEOTIDE SEQUENCE</scope>
    <source>
        <strain evidence="3">ChiHile30-977</strain>
    </source>
</reference>
<accession>A0A9D0YYB5</accession>
<feature type="signal peptide" evidence="1">
    <location>
        <begin position="1"/>
        <end position="27"/>
    </location>
</feature>
<dbReference type="Proteomes" id="UP000886819">
    <property type="component" value="Unassembled WGS sequence"/>
</dbReference>
<dbReference type="Pfam" id="PF00656">
    <property type="entry name" value="Peptidase_C14"/>
    <property type="match status" value="1"/>
</dbReference>
<comment type="caution">
    <text evidence="3">The sequence shown here is derived from an EMBL/GenBank/DDBJ whole genome shotgun (WGS) entry which is preliminary data.</text>
</comment>
<evidence type="ECO:0000256" key="1">
    <source>
        <dbReference type="SAM" id="SignalP"/>
    </source>
</evidence>
<dbReference type="InterPro" id="IPR029030">
    <property type="entry name" value="Caspase-like_dom_sf"/>
</dbReference>